<gene>
    <name evidence="2" type="ORF">WISP_36869</name>
</gene>
<comment type="caution">
    <text evidence="2">The sequence shown here is derived from an EMBL/GenBank/DDBJ whole genome shotgun (WGS) entry which is preliminary data.</text>
</comment>
<organism evidence="2 3">
    <name type="scientific">Willisornis vidua</name>
    <name type="common">Xingu scale-backed antbird</name>
    <dbReference type="NCBI Taxonomy" id="1566151"/>
    <lineage>
        <taxon>Eukaryota</taxon>
        <taxon>Metazoa</taxon>
        <taxon>Chordata</taxon>
        <taxon>Craniata</taxon>
        <taxon>Vertebrata</taxon>
        <taxon>Euteleostomi</taxon>
        <taxon>Archelosauria</taxon>
        <taxon>Archosauria</taxon>
        <taxon>Dinosauria</taxon>
        <taxon>Saurischia</taxon>
        <taxon>Theropoda</taxon>
        <taxon>Coelurosauria</taxon>
        <taxon>Aves</taxon>
        <taxon>Neognathae</taxon>
        <taxon>Neoaves</taxon>
        <taxon>Telluraves</taxon>
        <taxon>Australaves</taxon>
        <taxon>Passeriformes</taxon>
        <taxon>Thamnophilidae</taxon>
        <taxon>Willisornis</taxon>
    </lineage>
</organism>
<proteinExistence type="predicted"/>
<dbReference type="EMBL" id="WHWB01032962">
    <property type="protein sequence ID" value="KAJ7422689.1"/>
    <property type="molecule type" value="Genomic_DNA"/>
</dbReference>
<keyword evidence="1" id="KW-0812">Transmembrane</keyword>
<keyword evidence="1" id="KW-0472">Membrane</keyword>
<reference evidence="2" key="1">
    <citation type="submission" date="2019-10" db="EMBL/GenBank/DDBJ databases">
        <authorList>
            <person name="Soares A.E.R."/>
            <person name="Aleixo A."/>
            <person name="Schneider P."/>
            <person name="Miyaki C.Y."/>
            <person name="Schneider M.P."/>
            <person name="Mello C."/>
            <person name="Vasconcelos A.T.R."/>
        </authorList>
    </citation>
    <scope>NUCLEOTIDE SEQUENCE</scope>
    <source>
        <tissue evidence="2">Muscle</tissue>
    </source>
</reference>
<sequence length="121" mass="13927">MRRFIYCKVVLATSLLWVLVDVFLLLYFSECNKCEDKKDRSLLPALRDVEVLDTCQTPIPARAVESWNPRLVWVGRDPSSATPAMGRDSSHQPRWLQALSSLALDTPRDEEFRTNLGWTFV</sequence>
<accession>A0ABQ9DI66</accession>
<keyword evidence="3" id="KW-1185">Reference proteome</keyword>
<dbReference type="Proteomes" id="UP001145742">
    <property type="component" value="Unassembled WGS sequence"/>
</dbReference>
<name>A0ABQ9DI66_9PASS</name>
<keyword evidence="1" id="KW-1133">Transmembrane helix</keyword>
<protein>
    <submittedName>
        <fullName evidence="2">Uncharacterized protein</fullName>
    </submittedName>
</protein>
<evidence type="ECO:0000313" key="2">
    <source>
        <dbReference type="EMBL" id="KAJ7422689.1"/>
    </source>
</evidence>
<feature type="transmembrane region" description="Helical" evidence="1">
    <location>
        <begin position="9"/>
        <end position="28"/>
    </location>
</feature>
<evidence type="ECO:0000313" key="3">
    <source>
        <dbReference type="Proteomes" id="UP001145742"/>
    </source>
</evidence>
<evidence type="ECO:0000256" key="1">
    <source>
        <dbReference type="SAM" id="Phobius"/>
    </source>
</evidence>